<organism evidence="2 3">
    <name type="scientific">Puccinia graminis f. sp. tritici</name>
    <dbReference type="NCBI Taxonomy" id="56615"/>
    <lineage>
        <taxon>Eukaryota</taxon>
        <taxon>Fungi</taxon>
        <taxon>Dikarya</taxon>
        <taxon>Basidiomycota</taxon>
        <taxon>Pucciniomycotina</taxon>
        <taxon>Pucciniomycetes</taxon>
        <taxon>Pucciniales</taxon>
        <taxon>Pucciniaceae</taxon>
        <taxon>Puccinia</taxon>
    </lineage>
</organism>
<gene>
    <name evidence="2" type="ORF">PGTUg99_011237</name>
</gene>
<reference evidence="2 3" key="1">
    <citation type="submission" date="2019-05" db="EMBL/GenBank/DDBJ databases">
        <title>Emergence of the Ug99 lineage of the wheat stem rust pathogen through somatic hybridization.</title>
        <authorList>
            <person name="Li F."/>
            <person name="Upadhyaya N.M."/>
            <person name="Sperschneider J."/>
            <person name="Matny O."/>
            <person name="Nguyen-Phuc H."/>
            <person name="Mago R."/>
            <person name="Raley C."/>
            <person name="Miller M.E."/>
            <person name="Silverstein K.A.T."/>
            <person name="Henningsen E."/>
            <person name="Hirsch C.D."/>
            <person name="Visser B."/>
            <person name="Pretorius Z.A."/>
            <person name="Steffenson B.J."/>
            <person name="Schwessinger B."/>
            <person name="Dodds P.N."/>
            <person name="Figueroa M."/>
        </authorList>
    </citation>
    <scope>NUCLEOTIDE SEQUENCE [LARGE SCALE GENOMIC DNA]</scope>
    <source>
        <strain evidence="2 3">Ug99</strain>
    </source>
</reference>
<evidence type="ECO:0000313" key="3">
    <source>
        <dbReference type="Proteomes" id="UP000325313"/>
    </source>
</evidence>
<feature type="compositionally biased region" description="Basic residues" evidence="1">
    <location>
        <begin position="617"/>
        <end position="627"/>
    </location>
</feature>
<comment type="caution">
    <text evidence="2">The sequence shown here is derived from an EMBL/GenBank/DDBJ whole genome shotgun (WGS) entry which is preliminary data.</text>
</comment>
<protein>
    <submittedName>
        <fullName evidence="2">Uncharacterized protein</fullName>
    </submittedName>
</protein>
<feature type="region of interest" description="Disordered" evidence="1">
    <location>
        <begin position="576"/>
        <end position="706"/>
    </location>
</feature>
<feature type="region of interest" description="Disordered" evidence="1">
    <location>
        <begin position="35"/>
        <end position="110"/>
    </location>
</feature>
<evidence type="ECO:0000313" key="2">
    <source>
        <dbReference type="EMBL" id="KAA1112201.1"/>
    </source>
</evidence>
<feature type="compositionally biased region" description="Low complexity" evidence="1">
    <location>
        <begin position="664"/>
        <end position="680"/>
    </location>
</feature>
<dbReference type="EMBL" id="VDEP01000281">
    <property type="protein sequence ID" value="KAA1112201.1"/>
    <property type="molecule type" value="Genomic_DNA"/>
</dbReference>
<sequence>MVGLLPSLPHWLQDMSHSKVLSSLDLDDMLPELPFSNVEGGSQKSYLGAPRPADESFEGSRSIVEQSQSGPKGPRVVRVFHENPTTESQLAASGGVSRPMSSNPGGTSENSTLRPIAIDYLLFHHTTLSQIAQVNPSNSKSAAVTPNKEWGKITPYFDTVWKAALEVWSWPKAQACITTLLGEGLPNLDKHIRALEEAGLLKWQCILANHGTYGSGKFYYVYSDEDFSPFVAALVLKPKAKVTIKITMANPRYPTLSTSSKSTQSFRIPILWPVPPQPPSWAWWGSWSYLSTRDANPTQLGSMVQPTRPGLPAELLLSHPGCLALLSWILRFIGRKKHKRALLDNLFQSIVLAVSLSGFRPAVGHFAAAATAAQLSHTPRVHKLPNQHHVATRLAVNPKCDTDSAARTRHILEITEKILDVYGGDAESMRIKDPADPRRSLRITQNALFDWSRALVHEAKGVTTEIPPNTINFVSEDIAVYTLAEQHAKSASRGTSSTGKRGMAAHASGRPKFTPARVSADGRVRAPRLAASLDGPGDLMTRDSSIVPATPRQAPNLGNNAAAPGARVGRPEDFITPEAAGGGDGSHMDTPDWVPSDSFRDSSTDLEVISAPLGRSNSHRSPARKIPRSPAGEGIAHTISRLNFDTRRDPRANGSTSPTRKLAGSSTSSSFISGTPGGTSESQLSAPLSCPRSSAGGPMIPLNRDRPPLNEAGRALGMDEFLVLCNFRPDDMVPRVLVGLTHIRHWDFFYRDMDVIQLQQMGFPYPIATQIINGAEALGHTHTTPGPQASEADPSEPEARSYQPSPEY</sequence>
<feature type="compositionally biased region" description="Polar residues" evidence="1">
    <location>
        <begin position="99"/>
        <end position="110"/>
    </location>
</feature>
<dbReference type="AlphaFoldDB" id="A0A5B0QGA7"/>
<name>A0A5B0QGA7_PUCGR</name>
<proteinExistence type="predicted"/>
<evidence type="ECO:0000256" key="1">
    <source>
        <dbReference type="SAM" id="MobiDB-lite"/>
    </source>
</evidence>
<feature type="region of interest" description="Disordered" evidence="1">
    <location>
        <begin position="489"/>
        <end position="523"/>
    </location>
</feature>
<accession>A0A5B0QGA7</accession>
<feature type="region of interest" description="Disordered" evidence="1">
    <location>
        <begin position="778"/>
        <end position="808"/>
    </location>
</feature>
<dbReference type="Proteomes" id="UP000325313">
    <property type="component" value="Unassembled WGS sequence"/>
</dbReference>